<gene>
    <name evidence="7" type="ORF">B0T10DRAFT_579064</name>
</gene>
<evidence type="ECO:0000256" key="3">
    <source>
        <dbReference type="ARBA" id="ARBA00022989"/>
    </source>
</evidence>
<feature type="transmembrane region" description="Helical" evidence="6">
    <location>
        <begin position="504"/>
        <end position="524"/>
    </location>
</feature>
<keyword evidence="5" id="KW-0325">Glycoprotein</keyword>
<evidence type="ECO:0000256" key="6">
    <source>
        <dbReference type="SAM" id="Phobius"/>
    </source>
</evidence>
<dbReference type="GO" id="GO:0005886">
    <property type="term" value="C:plasma membrane"/>
    <property type="evidence" value="ECO:0007669"/>
    <property type="project" value="TreeGrafter"/>
</dbReference>
<dbReference type="AlphaFoldDB" id="A0A9P9AM71"/>
<feature type="transmembrane region" description="Helical" evidence="6">
    <location>
        <begin position="56"/>
        <end position="79"/>
    </location>
</feature>
<dbReference type="PANTHER" id="PTHR23502">
    <property type="entry name" value="MAJOR FACILITATOR SUPERFAMILY"/>
    <property type="match status" value="1"/>
</dbReference>
<dbReference type="SUPFAM" id="SSF103473">
    <property type="entry name" value="MFS general substrate transporter"/>
    <property type="match status" value="1"/>
</dbReference>
<dbReference type="InterPro" id="IPR036259">
    <property type="entry name" value="MFS_trans_sf"/>
</dbReference>
<accession>A0A9P9AM71</accession>
<dbReference type="GO" id="GO:0022857">
    <property type="term" value="F:transmembrane transporter activity"/>
    <property type="evidence" value="ECO:0007669"/>
    <property type="project" value="InterPro"/>
</dbReference>
<feature type="transmembrane region" description="Helical" evidence="6">
    <location>
        <begin position="439"/>
        <end position="461"/>
    </location>
</feature>
<feature type="transmembrane region" description="Helical" evidence="6">
    <location>
        <begin position="159"/>
        <end position="181"/>
    </location>
</feature>
<evidence type="ECO:0000313" key="7">
    <source>
        <dbReference type="EMBL" id="KAH6884445.1"/>
    </source>
</evidence>
<comment type="caution">
    <text evidence="7">The sequence shown here is derived from an EMBL/GenBank/DDBJ whole genome shotgun (WGS) entry which is preliminary data.</text>
</comment>
<feature type="transmembrane region" description="Helical" evidence="6">
    <location>
        <begin position="406"/>
        <end position="427"/>
    </location>
</feature>
<evidence type="ECO:0000313" key="8">
    <source>
        <dbReference type="Proteomes" id="UP000777438"/>
    </source>
</evidence>
<feature type="transmembrane region" description="Helical" evidence="6">
    <location>
        <begin position="221"/>
        <end position="239"/>
    </location>
</feature>
<protein>
    <submittedName>
        <fullName evidence="7">Major facilitator superfamily domain-containing protein</fullName>
    </submittedName>
</protein>
<name>A0A9P9AM71_9HYPO</name>
<dbReference type="Pfam" id="PF07690">
    <property type="entry name" value="MFS_1"/>
    <property type="match status" value="1"/>
</dbReference>
<dbReference type="InterPro" id="IPR011701">
    <property type="entry name" value="MFS"/>
</dbReference>
<evidence type="ECO:0000256" key="2">
    <source>
        <dbReference type="ARBA" id="ARBA00022692"/>
    </source>
</evidence>
<evidence type="ECO:0000256" key="5">
    <source>
        <dbReference type="ARBA" id="ARBA00023180"/>
    </source>
</evidence>
<sequence length="541" mass="59468">MEGKSSSDHLDSAITVEDARTHGVVLYTDNGTTRKLPVPSSDPNDPLNFSLWRQRLILTAVCVYGITGFGAIQSTPLFFGKLINEYVQKTHGTFNPSRIIDLASYPSLCMGLGNFFFVPLSMAIGRRAVFILSSIILLASMIWAAKSESFESHLGARCLQGLCAGISDCLLPIIVLDISFLNRRSTRLVAYWVFTAVGSSILLIPLPFIADHAGGDWRVSYWFWTGFAALSLLAIIFCVPETLFQRQAAQLSGQVHVTDSYGTHRAFATVEEARAAGFHVPDESDFESCEKERSYTRQFAPFQVQKAPHMRFLTAYRDIFLSLLVPGTFWALAFNSIVFGGVVVLSLTYSQILEEAPWHFSPSTVGTVQAGAAIGALFGLALGEMAEPMSRFLARRNHGVREPEHILPNFIFPAAMSFLGLTLYGVIGSNPEKYNWVGIHAAFALFYFGFCAISALTAVWLSELLPHMSGPAIVLTCGGRNAVSFGYSHNFSTWIKNVGFMQTYVTFGGILFGVACLAIPLYFVNPRIRSVTARIPWLGAH</sequence>
<feature type="transmembrane region" description="Helical" evidence="6">
    <location>
        <begin position="319"/>
        <end position="347"/>
    </location>
</feature>
<comment type="subcellular location">
    <subcellularLocation>
        <location evidence="1">Membrane</location>
        <topology evidence="1">Multi-pass membrane protein</topology>
    </subcellularLocation>
</comment>
<evidence type="ECO:0000256" key="4">
    <source>
        <dbReference type="ARBA" id="ARBA00023136"/>
    </source>
</evidence>
<keyword evidence="2 6" id="KW-0812">Transmembrane</keyword>
<dbReference type="PANTHER" id="PTHR23502:SF164">
    <property type="entry name" value="MAJOR FACILITATOR SUPERFAMILY (MFS) PROFILE DOMAIN-CONTAINING PROTEIN"/>
    <property type="match status" value="1"/>
</dbReference>
<evidence type="ECO:0000256" key="1">
    <source>
        <dbReference type="ARBA" id="ARBA00004141"/>
    </source>
</evidence>
<keyword evidence="8" id="KW-1185">Reference proteome</keyword>
<keyword evidence="4 6" id="KW-0472">Membrane</keyword>
<dbReference type="OrthoDB" id="268400at2759"/>
<dbReference type="EMBL" id="JAGPYM010000020">
    <property type="protein sequence ID" value="KAH6884445.1"/>
    <property type="molecule type" value="Genomic_DNA"/>
</dbReference>
<organism evidence="7 8">
    <name type="scientific">Thelonectria olida</name>
    <dbReference type="NCBI Taxonomy" id="1576542"/>
    <lineage>
        <taxon>Eukaryota</taxon>
        <taxon>Fungi</taxon>
        <taxon>Dikarya</taxon>
        <taxon>Ascomycota</taxon>
        <taxon>Pezizomycotina</taxon>
        <taxon>Sordariomycetes</taxon>
        <taxon>Hypocreomycetidae</taxon>
        <taxon>Hypocreales</taxon>
        <taxon>Nectriaceae</taxon>
        <taxon>Thelonectria</taxon>
    </lineage>
</organism>
<dbReference type="Gene3D" id="1.20.1250.20">
    <property type="entry name" value="MFS general substrate transporter like domains"/>
    <property type="match status" value="1"/>
</dbReference>
<proteinExistence type="predicted"/>
<keyword evidence="3 6" id="KW-1133">Transmembrane helix</keyword>
<feature type="transmembrane region" description="Helical" evidence="6">
    <location>
        <begin position="99"/>
        <end position="117"/>
    </location>
</feature>
<dbReference type="Proteomes" id="UP000777438">
    <property type="component" value="Unassembled WGS sequence"/>
</dbReference>
<feature type="transmembrane region" description="Helical" evidence="6">
    <location>
        <begin position="129"/>
        <end position="147"/>
    </location>
</feature>
<feature type="transmembrane region" description="Helical" evidence="6">
    <location>
        <begin position="188"/>
        <end position="209"/>
    </location>
</feature>
<reference evidence="7 8" key="1">
    <citation type="journal article" date="2021" name="Nat. Commun.">
        <title>Genetic determinants of endophytism in the Arabidopsis root mycobiome.</title>
        <authorList>
            <person name="Mesny F."/>
            <person name="Miyauchi S."/>
            <person name="Thiergart T."/>
            <person name="Pickel B."/>
            <person name="Atanasova L."/>
            <person name="Karlsson M."/>
            <person name="Huettel B."/>
            <person name="Barry K.W."/>
            <person name="Haridas S."/>
            <person name="Chen C."/>
            <person name="Bauer D."/>
            <person name="Andreopoulos W."/>
            <person name="Pangilinan J."/>
            <person name="LaButti K."/>
            <person name="Riley R."/>
            <person name="Lipzen A."/>
            <person name="Clum A."/>
            <person name="Drula E."/>
            <person name="Henrissat B."/>
            <person name="Kohler A."/>
            <person name="Grigoriev I.V."/>
            <person name="Martin F.M."/>
            <person name="Hacquard S."/>
        </authorList>
    </citation>
    <scope>NUCLEOTIDE SEQUENCE [LARGE SCALE GENOMIC DNA]</scope>
    <source>
        <strain evidence="7 8">MPI-CAGE-CH-0241</strain>
    </source>
</reference>